<dbReference type="InterPro" id="IPR001451">
    <property type="entry name" value="Hexapep"/>
</dbReference>
<dbReference type="InterPro" id="IPR029098">
    <property type="entry name" value="Acetyltransf_C"/>
</dbReference>
<dbReference type="PANTHER" id="PTHR43480:SF1">
    <property type="entry name" value="ACYL-[ACYL-CARRIER-PROTEIN]--UDP-N-ACETYLGLUCOSAMINE O-ACYLTRANSFERASE, MITOCHONDRIAL-RELATED"/>
    <property type="match status" value="1"/>
</dbReference>
<dbReference type="Pfam" id="PF13720">
    <property type="entry name" value="Acetyltransf_11"/>
    <property type="match status" value="1"/>
</dbReference>
<dbReference type="PANTHER" id="PTHR43480">
    <property type="entry name" value="ACYL-[ACYL-CARRIER-PROTEIN]--UDP-N-ACETYLGLUCOSAMINE O-ACYLTRANSFERASE"/>
    <property type="match status" value="1"/>
</dbReference>
<feature type="coiled-coil region" evidence="7">
    <location>
        <begin position="234"/>
        <end position="261"/>
    </location>
</feature>
<keyword evidence="2" id="KW-0444">Lipid biosynthesis</keyword>
<evidence type="ECO:0000256" key="1">
    <source>
        <dbReference type="ARBA" id="ARBA00022490"/>
    </source>
</evidence>
<dbReference type="InterPro" id="IPR018357">
    <property type="entry name" value="Hexapep_transf_CS"/>
</dbReference>
<dbReference type="CDD" id="cd03351">
    <property type="entry name" value="LbH_UDP-GlcNAc_AT"/>
    <property type="match status" value="1"/>
</dbReference>
<gene>
    <name evidence="9" type="ORF">METZ01_LOCUS34686</name>
</gene>
<dbReference type="PIRSF" id="PIRSF000456">
    <property type="entry name" value="UDP-GlcNAc_acltr"/>
    <property type="match status" value="1"/>
</dbReference>
<keyword evidence="4" id="KW-0808">Transferase</keyword>
<proteinExistence type="inferred from homology"/>
<evidence type="ECO:0000256" key="7">
    <source>
        <dbReference type="SAM" id="Coils"/>
    </source>
</evidence>
<dbReference type="Gene3D" id="2.160.10.10">
    <property type="entry name" value="Hexapeptide repeat proteins"/>
    <property type="match status" value="1"/>
</dbReference>
<keyword evidence="1" id="KW-0963">Cytoplasm</keyword>
<dbReference type="GO" id="GO:0016020">
    <property type="term" value="C:membrane"/>
    <property type="evidence" value="ECO:0007669"/>
    <property type="project" value="GOC"/>
</dbReference>
<keyword evidence="6" id="KW-0012">Acyltransferase</keyword>
<evidence type="ECO:0000256" key="6">
    <source>
        <dbReference type="ARBA" id="ARBA00023315"/>
    </source>
</evidence>
<dbReference type="SUPFAM" id="SSF51161">
    <property type="entry name" value="Trimeric LpxA-like enzymes"/>
    <property type="match status" value="1"/>
</dbReference>
<organism evidence="9">
    <name type="scientific">marine metagenome</name>
    <dbReference type="NCBI Taxonomy" id="408172"/>
    <lineage>
        <taxon>unclassified sequences</taxon>
        <taxon>metagenomes</taxon>
        <taxon>ecological metagenomes</taxon>
    </lineage>
</organism>
<dbReference type="InterPro" id="IPR037157">
    <property type="entry name" value="Acetyltransf_C_sf"/>
</dbReference>
<dbReference type="HAMAP" id="MF_00387">
    <property type="entry name" value="LpxA"/>
    <property type="match status" value="1"/>
</dbReference>
<reference evidence="9" key="1">
    <citation type="submission" date="2018-05" db="EMBL/GenBank/DDBJ databases">
        <authorList>
            <person name="Lanie J.A."/>
            <person name="Ng W.-L."/>
            <person name="Kazmierczak K.M."/>
            <person name="Andrzejewski T.M."/>
            <person name="Davidsen T.M."/>
            <person name="Wayne K.J."/>
            <person name="Tettelin H."/>
            <person name="Glass J.I."/>
            <person name="Rusch D."/>
            <person name="Podicherti R."/>
            <person name="Tsui H.-C.T."/>
            <person name="Winkler M.E."/>
        </authorList>
    </citation>
    <scope>NUCLEOTIDE SEQUENCE</scope>
</reference>
<evidence type="ECO:0000256" key="3">
    <source>
        <dbReference type="ARBA" id="ARBA00022556"/>
    </source>
</evidence>
<dbReference type="PROSITE" id="PS00101">
    <property type="entry name" value="HEXAPEP_TRANSFERASES"/>
    <property type="match status" value="2"/>
</dbReference>
<dbReference type="EMBL" id="UINC01001483">
    <property type="protein sequence ID" value="SUZ81832.1"/>
    <property type="molecule type" value="Genomic_DNA"/>
</dbReference>
<dbReference type="NCBIfam" id="TIGR01852">
    <property type="entry name" value="lipid_A_lpxA"/>
    <property type="match status" value="1"/>
</dbReference>
<keyword evidence="5" id="KW-0443">Lipid metabolism</keyword>
<feature type="domain" description="UDP N-acetylglucosamine O-acyltransferase C-terminal" evidence="8">
    <location>
        <begin position="185"/>
        <end position="265"/>
    </location>
</feature>
<dbReference type="GO" id="GO:0008780">
    <property type="term" value="F:acyl-[acyl-carrier-protein]-UDP-N-acetylglucosamine O-acyltransferase activity"/>
    <property type="evidence" value="ECO:0007669"/>
    <property type="project" value="InterPro"/>
</dbReference>
<dbReference type="Gene3D" id="1.20.1180.10">
    <property type="entry name" value="Udp N-acetylglucosamine O-acyltransferase, C-terminal domain"/>
    <property type="match status" value="1"/>
</dbReference>
<evidence type="ECO:0000256" key="4">
    <source>
        <dbReference type="ARBA" id="ARBA00022679"/>
    </source>
</evidence>
<evidence type="ECO:0000256" key="5">
    <source>
        <dbReference type="ARBA" id="ARBA00023098"/>
    </source>
</evidence>
<protein>
    <recommendedName>
        <fullName evidence="8">UDP N-acetylglucosamine O-acyltransferase C-terminal domain-containing protein</fullName>
    </recommendedName>
</protein>
<evidence type="ECO:0000259" key="8">
    <source>
        <dbReference type="Pfam" id="PF13720"/>
    </source>
</evidence>
<dbReference type="InterPro" id="IPR011004">
    <property type="entry name" value="Trimer_LpxA-like_sf"/>
</dbReference>
<keyword evidence="3" id="KW-0441">Lipid A biosynthesis</keyword>
<evidence type="ECO:0000256" key="2">
    <source>
        <dbReference type="ARBA" id="ARBA00022516"/>
    </source>
</evidence>
<dbReference type="GO" id="GO:0009245">
    <property type="term" value="P:lipid A biosynthetic process"/>
    <property type="evidence" value="ECO:0007669"/>
    <property type="project" value="UniProtKB-KW"/>
</dbReference>
<name>A0A381QR19_9ZZZZ</name>
<dbReference type="NCBIfam" id="NF003657">
    <property type="entry name" value="PRK05289.1"/>
    <property type="match status" value="1"/>
</dbReference>
<keyword evidence="7" id="KW-0175">Coiled coil</keyword>
<evidence type="ECO:0000313" key="9">
    <source>
        <dbReference type="EMBL" id="SUZ81832.1"/>
    </source>
</evidence>
<dbReference type="InterPro" id="IPR010137">
    <property type="entry name" value="Lipid_A_LpxA"/>
</dbReference>
<dbReference type="Pfam" id="PF00132">
    <property type="entry name" value="Hexapep"/>
    <property type="match status" value="2"/>
</dbReference>
<dbReference type="AlphaFoldDB" id="A0A381QR19"/>
<accession>A0A381QR19</accession>
<sequence>MEFTSQLEACEVIDPSSKIDPSANIADDVRVGPWCIIGENVTIGAGSVLDSHIVIRANTRIGQNNRFFQFSSVGEDPADKKFEGEETWLDIGDDNIFREGVTLHRGTGIGSGTTRIGSDNLMMPYVHIAHDCIIGDHTVCANNVGISGHVQVGDWAILGGYTGVNQFLKIGSHAMVGGMTHITNDIPAYIIVSGRPASVRSVNAIGLERRGFDKDTITEIREAFKIIYKRNYSLQEAIDQIKAMRKNCDALQVLIESLESSEKGIHR</sequence>